<sequence>MKQLLRGHFLPIDYEQMLYVQYQHCSQGLRIVNDYTEEFYRLNARNNLNELANQIITRYIGGLKDAIQDKLELNAIWSLLQAVSYALKAEMQLSRYNHSRSSQRGFEISTENNKHPSQAAANSSKQLTTPPSGFSKSTHYCWPKGK</sequence>
<reference evidence="2" key="1">
    <citation type="journal article" date="2022" name="Front. Genet.">
        <title>Chromosome-Scale Assembly of the Dendrobium nobile Genome Provides Insights Into the Molecular Mechanism of the Biosynthesis of the Medicinal Active Ingredient of Dendrobium.</title>
        <authorList>
            <person name="Xu Q."/>
            <person name="Niu S.-C."/>
            <person name="Li K.-L."/>
            <person name="Zheng P.-J."/>
            <person name="Zhang X.-J."/>
            <person name="Jia Y."/>
            <person name="Liu Y."/>
            <person name="Niu Y.-X."/>
            <person name="Yu L.-H."/>
            <person name="Chen D.-F."/>
            <person name="Zhang G.-Q."/>
        </authorList>
    </citation>
    <scope>NUCLEOTIDE SEQUENCE</scope>
    <source>
        <tissue evidence="2">Leaf</tissue>
    </source>
</reference>
<protein>
    <recommendedName>
        <fullName evidence="4">Retrotransposon gag domain-containing protein</fullName>
    </recommendedName>
</protein>
<dbReference type="PANTHER" id="PTHR35046:SF9">
    <property type="entry name" value="RNA-DIRECTED DNA POLYMERASE"/>
    <property type="match status" value="1"/>
</dbReference>
<gene>
    <name evidence="2" type="ORF">KFK09_013377</name>
</gene>
<dbReference type="EMBL" id="JAGYWB010000010">
    <property type="protein sequence ID" value="KAI0507255.1"/>
    <property type="molecule type" value="Genomic_DNA"/>
</dbReference>
<feature type="region of interest" description="Disordered" evidence="1">
    <location>
        <begin position="100"/>
        <end position="146"/>
    </location>
</feature>
<dbReference type="PANTHER" id="PTHR35046">
    <property type="entry name" value="ZINC KNUCKLE (CCHC-TYPE) FAMILY PROTEIN"/>
    <property type="match status" value="1"/>
</dbReference>
<evidence type="ECO:0000313" key="3">
    <source>
        <dbReference type="Proteomes" id="UP000829196"/>
    </source>
</evidence>
<dbReference type="OrthoDB" id="1934635at2759"/>
<comment type="caution">
    <text evidence="2">The sequence shown here is derived from an EMBL/GenBank/DDBJ whole genome shotgun (WGS) entry which is preliminary data.</text>
</comment>
<dbReference type="Proteomes" id="UP000829196">
    <property type="component" value="Unassembled WGS sequence"/>
</dbReference>
<name>A0A8T3B8N6_DENNO</name>
<dbReference type="AlphaFoldDB" id="A0A8T3B8N6"/>
<accession>A0A8T3B8N6</accession>
<feature type="compositionally biased region" description="Polar residues" evidence="1">
    <location>
        <begin position="100"/>
        <end position="138"/>
    </location>
</feature>
<evidence type="ECO:0000313" key="2">
    <source>
        <dbReference type="EMBL" id="KAI0507255.1"/>
    </source>
</evidence>
<organism evidence="2 3">
    <name type="scientific">Dendrobium nobile</name>
    <name type="common">Orchid</name>
    <dbReference type="NCBI Taxonomy" id="94219"/>
    <lineage>
        <taxon>Eukaryota</taxon>
        <taxon>Viridiplantae</taxon>
        <taxon>Streptophyta</taxon>
        <taxon>Embryophyta</taxon>
        <taxon>Tracheophyta</taxon>
        <taxon>Spermatophyta</taxon>
        <taxon>Magnoliopsida</taxon>
        <taxon>Liliopsida</taxon>
        <taxon>Asparagales</taxon>
        <taxon>Orchidaceae</taxon>
        <taxon>Epidendroideae</taxon>
        <taxon>Malaxideae</taxon>
        <taxon>Dendrobiinae</taxon>
        <taxon>Dendrobium</taxon>
    </lineage>
</organism>
<proteinExistence type="predicted"/>
<evidence type="ECO:0008006" key="4">
    <source>
        <dbReference type="Google" id="ProtNLM"/>
    </source>
</evidence>
<dbReference type="SMR" id="A0A8T3B8N6"/>
<evidence type="ECO:0000256" key="1">
    <source>
        <dbReference type="SAM" id="MobiDB-lite"/>
    </source>
</evidence>
<keyword evidence="3" id="KW-1185">Reference proteome</keyword>